<sequence>MSKNDSESEWNRQFIGWLQIKVAELRKHDDSKQIDDLFSLSRGPLPYVTSFKSYVTNGYKFHVQDYDKGLRTQNCGVIVVGETDEENKTIDYYGELTEILELQFVGGRRVMLFRCAWFDVYDQERGIKVDEYGFVSVNRKRLLKVKEPFVLANQASQVFYVDDLSNKGWHVVRKVQPRDSFDVGENTDGDLDNLLEI</sequence>
<gene>
    <name evidence="2" type="ORF">KY290_000621</name>
</gene>
<dbReference type="InterPro" id="IPR025312">
    <property type="entry name" value="DUF4216"/>
</dbReference>
<dbReference type="Pfam" id="PF13952">
    <property type="entry name" value="DUF4216"/>
    <property type="match status" value="1"/>
</dbReference>
<dbReference type="EMBL" id="JAIVGD010000001">
    <property type="protein sequence ID" value="KAH0781023.1"/>
    <property type="molecule type" value="Genomic_DNA"/>
</dbReference>
<name>A0ABQ7WJY4_SOLTU</name>
<organism evidence="2 3">
    <name type="scientific">Solanum tuberosum</name>
    <name type="common">Potato</name>
    <dbReference type="NCBI Taxonomy" id="4113"/>
    <lineage>
        <taxon>Eukaryota</taxon>
        <taxon>Viridiplantae</taxon>
        <taxon>Streptophyta</taxon>
        <taxon>Embryophyta</taxon>
        <taxon>Tracheophyta</taxon>
        <taxon>Spermatophyta</taxon>
        <taxon>Magnoliopsida</taxon>
        <taxon>eudicotyledons</taxon>
        <taxon>Gunneridae</taxon>
        <taxon>Pentapetalae</taxon>
        <taxon>asterids</taxon>
        <taxon>lamiids</taxon>
        <taxon>Solanales</taxon>
        <taxon>Solanaceae</taxon>
        <taxon>Solanoideae</taxon>
        <taxon>Solaneae</taxon>
        <taxon>Solanum</taxon>
    </lineage>
</organism>
<proteinExistence type="predicted"/>
<dbReference type="PANTHER" id="PTHR48258">
    <property type="entry name" value="DUF4218 DOMAIN-CONTAINING PROTEIN-RELATED"/>
    <property type="match status" value="1"/>
</dbReference>
<keyword evidence="3" id="KW-1185">Reference proteome</keyword>
<evidence type="ECO:0000313" key="3">
    <source>
        <dbReference type="Proteomes" id="UP000826656"/>
    </source>
</evidence>
<evidence type="ECO:0000313" key="2">
    <source>
        <dbReference type="EMBL" id="KAH0781023.1"/>
    </source>
</evidence>
<dbReference type="Proteomes" id="UP000826656">
    <property type="component" value="Unassembled WGS sequence"/>
</dbReference>
<accession>A0ABQ7WJY4</accession>
<evidence type="ECO:0000259" key="1">
    <source>
        <dbReference type="Pfam" id="PF13952"/>
    </source>
</evidence>
<protein>
    <recommendedName>
        <fullName evidence="1">DUF4216 domain-containing protein</fullName>
    </recommendedName>
</protein>
<comment type="caution">
    <text evidence="2">The sequence shown here is derived from an EMBL/GenBank/DDBJ whole genome shotgun (WGS) entry which is preliminary data.</text>
</comment>
<reference evidence="2 3" key="1">
    <citation type="journal article" date="2021" name="bioRxiv">
        <title>Chromosome-scale and haplotype-resolved genome assembly of a tetraploid potato cultivar.</title>
        <authorList>
            <person name="Sun H."/>
            <person name="Jiao W.-B."/>
            <person name="Krause K."/>
            <person name="Campoy J.A."/>
            <person name="Goel M."/>
            <person name="Folz-Donahue K."/>
            <person name="Kukat C."/>
            <person name="Huettel B."/>
            <person name="Schneeberger K."/>
        </authorList>
    </citation>
    <scope>NUCLEOTIDE SEQUENCE [LARGE SCALE GENOMIC DNA]</scope>
    <source>
        <strain evidence="2">SolTubOtavaFocal</strain>
        <tissue evidence="2">Leaves</tissue>
    </source>
</reference>
<feature type="domain" description="DUF4216" evidence="1">
    <location>
        <begin position="100"/>
        <end position="172"/>
    </location>
</feature>
<dbReference type="PANTHER" id="PTHR48258:SF11">
    <property type="entry name" value="TDCA1-ORF2 PROTEIN"/>
    <property type="match status" value="1"/>
</dbReference>